<dbReference type="Gene3D" id="1.10.10.60">
    <property type="entry name" value="Homeodomain-like"/>
    <property type="match status" value="1"/>
</dbReference>
<comment type="caution">
    <text evidence="3">The sequence shown here is derived from an EMBL/GenBank/DDBJ whole genome shotgun (WGS) entry which is preliminary data.</text>
</comment>
<evidence type="ECO:0000256" key="1">
    <source>
        <dbReference type="SAM" id="MobiDB-lite"/>
    </source>
</evidence>
<organism evidence="3 4">
    <name type="scientific">Cuscuta epithymum</name>
    <dbReference type="NCBI Taxonomy" id="186058"/>
    <lineage>
        <taxon>Eukaryota</taxon>
        <taxon>Viridiplantae</taxon>
        <taxon>Streptophyta</taxon>
        <taxon>Embryophyta</taxon>
        <taxon>Tracheophyta</taxon>
        <taxon>Spermatophyta</taxon>
        <taxon>Magnoliopsida</taxon>
        <taxon>eudicotyledons</taxon>
        <taxon>Gunneridae</taxon>
        <taxon>Pentapetalae</taxon>
        <taxon>asterids</taxon>
        <taxon>lamiids</taxon>
        <taxon>Solanales</taxon>
        <taxon>Convolvulaceae</taxon>
        <taxon>Cuscuteae</taxon>
        <taxon>Cuscuta</taxon>
        <taxon>Cuscuta subgen. Cuscuta</taxon>
    </lineage>
</organism>
<dbReference type="PANTHER" id="PTHR14000">
    <property type="entry name" value="FINGER CCCH DOMAIN PROTEIN, PUTATIVE (DUF3755)-RELATED"/>
    <property type="match status" value="1"/>
</dbReference>
<dbReference type="InterPro" id="IPR001005">
    <property type="entry name" value="SANT/Myb"/>
</dbReference>
<dbReference type="CDD" id="cd00167">
    <property type="entry name" value="SANT"/>
    <property type="match status" value="1"/>
</dbReference>
<feature type="compositionally biased region" description="Basic and acidic residues" evidence="1">
    <location>
        <begin position="27"/>
        <end position="40"/>
    </location>
</feature>
<reference evidence="3" key="1">
    <citation type="submission" date="2022-07" db="EMBL/GenBank/DDBJ databases">
        <authorList>
            <person name="Macas J."/>
            <person name="Novak P."/>
            <person name="Neumann P."/>
        </authorList>
    </citation>
    <scope>NUCLEOTIDE SEQUENCE</scope>
</reference>
<dbReference type="GO" id="GO:0010597">
    <property type="term" value="P:green leaf volatile biosynthetic process"/>
    <property type="evidence" value="ECO:0007669"/>
    <property type="project" value="UniProtKB-ARBA"/>
</dbReference>
<sequence length="320" mass="36608">MPSMKKLEKIGPCTVEPPLDIAIEGGGKSKENNDLAEKRRDLKRKKPKGKDVDFLTKEWTKEQELALQRAYYSAKATPHFWKKVSKMVPGKSAQECFDRIHSDHMTPPQPRQRSRVKQAIPFLSPLCSSKLLDPMNPKPKKRISKKAVREMMHKQWKVERDTMEKDLFTLLEEGSTTAKTPDVFPSGDSFYILTPELKSDRPSNFSQLSDLEAITLFSPPVLKPIKNKALHDRYIDQLLFREAKRKVAFLRKSKCSQGNGEEEHQKVEATTIQAAKNALFFNARDAIKQFQSFQTNQVQNVFSDGEDGDEDGFGYNDDDE</sequence>
<feature type="region of interest" description="Disordered" evidence="1">
    <location>
        <begin position="298"/>
        <end position="320"/>
    </location>
</feature>
<dbReference type="PROSITE" id="PS50090">
    <property type="entry name" value="MYB_LIKE"/>
    <property type="match status" value="1"/>
</dbReference>
<name>A0AAV0DUH0_9ASTE</name>
<evidence type="ECO:0000313" key="4">
    <source>
        <dbReference type="Proteomes" id="UP001152523"/>
    </source>
</evidence>
<feature type="region of interest" description="Disordered" evidence="1">
    <location>
        <begin position="18"/>
        <end position="50"/>
    </location>
</feature>
<feature type="compositionally biased region" description="Acidic residues" evidence="1">
    <location>
        <begin position="304"/>
        <end position="320"/>
    </location>
</feature>
<dbReference type="InterPro" id="IPR009057">
    <property type="entry name" value="Homeodomain-like_sf"/>
</dbReference>
<dbReference type="EMBL" id="CAMAPF010000154">
    <property type="protein sequence ID" value="CAH9109538.1"/>
    <property type="molecule type" value="Genomic_DNA"/>
</dbReference>
<dbReference type="AlphaFoldDB" id="A0AAV0DUH0"/>
<dbReference type="GO" id="GO:0000976">
    <property type="term" value="F:transcription cis-regulatory region binding"/>
    <property type="evidence" value="ECO:0007669"/>
    <property type="project" value="UniProtKB-ARBA"/>
</dbReference>
<feature type="domain" description="Myb-like" evidence="2">
    <location>
        <begin position="59"/>
        <end position="99"/>
    </location>
</feature>
<dbReference type="Proteomes" id="UP001152523">
    <property type="component" value="Unassembled WGS sequence"/>
</dbReference>
<gene>
    <name evidence="3" type="ORF">CEPIT_LOCUS18814</name>
</gene>
<keyword evidence="4" id="KW-1185">Reference proteome</keyword>
<evidence type="ECO:0000313" key="3">
    <source>
        <dbReference type="EMBL" id="CAH9109538.1"/>
    </source>
</evidence>
<dbReference type="SUPFAM" id="SSF46689">
    <property type="entry name" value="Homeodomain-like"/>
    <property type="match status" value="1"/>
</dbReference>
<evidence type="ECO:0000259" key="2">
    <source>
        <dbReference type="PROSITE" id="PS50090"/>
    </source>
</evidence>
<accession>A0AAV0DUH0</accession>
<protein>
    <recommendedName>
        <fullName evidence="2">Myb-like domain-containing protein</fullName>
    </recommendedName>
</protein>
<dbReference type="PANTHER" id="PTHR14000:SF17">
    <property type="entry name" value="MYB-LIKE DOMAIN-CONTAINING PROTEIN"/>
    <property type="match status" value="1"/>
</dbReference>
<proteinExistence type="predicted"/>